<sequence>MINHDTSRTWDTIKRDTDERLAAAAKIVGSGKVVTAEDAVALLEAVIRPFDRVNIEGDNQKQADFLAQCLCAVDPAKVHDLHMVQSVLTLPEHLDVFEKGIAKKLDFSFSGPQSGRIAELLGAGKLDLGAIHTYLELYGRYFLDLTPRVALVVADAADREGNLYTGFSTEDTPTIVEATKFRQGIVIVQVNEIVDRLPRVDIPADFVDFIVTSPRPFYIEPLFTRDPAKITDARVLTAMMTIKGIYAEYGIQNLNHGVGYDTAAIELLLPTYGEELGLKGKICSNWILNPHPTLIPAIESGWVKSVHSFGGELGMERYVAARPDVFFIGPDGSMRSNRCMSQVAGHYAIDAFVGATLQIDPYGNSSTATATKVAGFGGAPNMGCDSRGRRHSTAAWLKAGAEVGSQAAAIGPDLHRGRRLVVQILNTVARIRDKKNPGQFKEIPAFVEHLDAEKLMKNANLPIEPVMIYGDDLTHIVTEQGIAYLHRCRDIEERRAAIRSVAGKTPVGLQGSEEERRRMRELGIVKTPADLGIDVATATRDRLAAKDIMELVEWSGGLYDPPAKFLPGKEDSSRR</sequence>
<gene>
    <name evidence="1" type="primary">mdcA</name>
    <name evidence="1" type="ORF">FYJ74_05135</name>
</gene>
<dbReference type="Gene3D" id="3.40.1080.10">
    <property type="entry name" value="Glutaconate Coenzyme A-transferase"/>
    <property type="match status" value="1"/>
</dbReference>
<dbReference type="GO" id="GO:0016740">
    <property type="term" value="F:transferase activity"/>
    <property type="evidence" value="ECO:0007669"/>
    <property type="project" value="InterPro"/>
</dbReference>
<protein>
    <submittedName>
        <fullName evidence="1">Malonate decarboxylase subunit alpha</fullName>
    </submittedName>
</protein>
<dbReference type="InterPro" id="IPR005777">
    <property type="entry name" value="MadA"/>
</dbReference>
<comment type="caution">
    <text evidence="1">The sequence shown here is derived from an EMBL/GenBank/DDBJ whole genome shotgun (WGS) entry which is preliminary data.</text>
</comment>
<evidence type="ECO:0000313" key="1">
    <source>
        <dbReference type="EMBL" id="MST55417.1"/>
    </source>
</evidence>
<dbReference type="NCBIfam" id="TIGR01110">
    <property type="entry name" value="mdcA"/>
    <property type="match status" value="1"/>
</dbReference>
<accession>A0A6L5YCX9</accession>
<proteinExistence type="predicted"/>
<keyword evidence="2" id="KW-1185">Reference proteome</keyword>
<dbReference type="SUPFAM" id="SSF100950">
    <property type="entry name" value="NagB/RpiA/CoA transferase-like"/>
    <property type="match status" value="2"/>
</dbReference>
<dbReference type="EMBL" id="VUNH01000004">
    <property type="protein sequence ID" value="MST55417.1"/>
    <property type="molecule type" value="Genomic_DNA"/>
</dbReference>
<dbReference type="Pfam" id="PF16957">
    <property type="entry name" value="Mal_decarbox_Al"/>
    <property type="match status" value="1"/>
</dbReference>
<dbReference type="AlphaFoldDB" id="A0A6L5YCX9"/>
<dbReference type="PANTHER" id="PTHR43293:SF2">
    <property type="entry name" value="MALONATE DECARBOXYLASE ALPHA SUBUNIT"/>
    <property type="match status" value="1"/>
</dbReference>
<dbReference type="InterPro" id="IPR037171">
    <property type="entry name" value="NagB/RpiA_transferase-like"/>
</dbReference>
<dbReference type="Proteomes" id="UP000473699">
    <property type="component" value="Unassembled WGS sequence"/>
</dbReference>
<dbReference type="PANTHER" id="PTHR43293">
    <property type="entry name" value="ACETATE COA-TRANSFERASE YDIF"/>
    <property type="match status" value="1"/>
</dbReference>
<organism evidence="1 2">
    <name type="scientific">Pyramidobacter porci</name>
    <dbReference type="NCBI Taxonomy" id="2605789"/>
    <lineage>
        <taxon>Bacteria</taxon>
        <taxon>Thermotogati</taxon>
        <taxon>Synergistota</taxon>
        <taxon>Synergistia</taxon>
        <taxon>Synergistales</taxon>
        <taxon>Dethiosulfovibrionaceae</taxon>
        <taxon>Pyramidobacter</taxon>
    </lineage>
</organism>
<name>A0A6L5YCX9_9BACT</name>
<evidence type="ECO:0000313" key="2">
    <source>
        <dbReference type="Proteomes" id="UP000473699"/>
    </source>
</evidence>
<reference evidence="1 2" key="1">
    <citation type="submission" date="2019-08" db="EMBL/GenBank/DDBJ databases">
        <title>In-depth cultivation of the pig gut microbiome towards novel bacterial diversity and tailored functional studies.</title>
        <authorList>
            <person name="Wylensek D."/>
            <person name="Hitch T.C.A."/>
            <person name="Clavel T."/>
        </authorList>
    </citation>
    <scope>NUCLEOTIDE SEQUENCE [LARGE SCALE GENOMIC DNA]</scope>
    <source>
        <strain evidence="1 2">SM-530-WT-4B</strain>
    </source>
</reference>